<keyword evidence="4" id="KW-1185">Reference proteome</keyword>
<dbReference type="EMBL" id="JAODUP010000117">
    <property type="protein sequence ID" value="KAK2161386.1"/>
    <property type="molecule type" value="Genomic_DNA"/>
</dbReference>
<dbReference type="GO" id="GO:0005634">
    <property type="term" value="C:nucleus"/>
    <property type="evidence" value="ECO:0007669"/>
    <property type="project" value="TreeGrafter"/>
</dbReference>
<evidence type="ECO:0000259" key="2">
    <source>
        <dbReference type="Pfam" id="PF07985"/>
    </source>
</evidence>
<proteinExistence type="inferred from homology"/>
<comment type="similarity">
    <text evidence="1">Belongs to the SRR1 family.</text>
</comment>
<dbReference type="PANTHER" id="PTHR28626">
    <property type="entry name" value="SRR1-LIKE PROTEIN"/>
    <property type="match status" value="1"/>
</dbReference>
<evidence type="ECO:0000256" key="1">
    <source>
        <dbReference type="ARBA" id="ARBA00009856"/>
    </source>
</evidence>
<dbReference type="PANTHER" id="PTHR28626:SF3">
    <property type="entry name" value="SRR1-LIKE PROTEIN"/>
    <property type="match status" value="1"/>
</dbReference>
<comment type="caution">
    <text evidence="3">The sequence shown here is derived from an EMBL/GenBank/DDBJ whole genome shotgun (WGS) entry which is preliminary data.</text>
</comment>
<evidence type="ECO:0000313" key="4">
    <source>
        <dbReference type="Proteomes" id="UP001208570"/>
    </source>
</evidence>
<dbReference type="GO" id="GO:0005737">
    <property type="term" value="C:cytoplasm"/>
    <property type="evidence" value="ECO:0007669"/>
    <property type="project" value="TreeGrafter"/>
</dbReference>
<reference evidence="3" key="1">
    <citation type="journal article" date="2023" name="Mol. Biol. Evol.">
        <title>Third-Generation Sequencing Reveals the Adaptive Role of the Epigenome in Three Deep-Sea Polychaetes.</title>
        <authorList>
            <person name="Perez M."/>
            <person name="Aroh O."/>
            <person name="Sun Y."/>
            <person name="Lan Y."/>
            <person name="Juniper S.K."/>
            <person name="Young C.R."/>
            <person name="Angers B."/>
            <person name="Qian P.Y."/>
        </authorList>
    </citation>
    <scope>NUCLEOTIDE SEQUENCE</scope>
    <source>
        <strain evidence="3">P08H-3</strain>
    </source>
</reference>
<name>A0AAD9JY64_9ANNE</name>
<protein>
    <recommendedName>
        <fullName evidence="2">SRR1-like domain-containing protein</fullName>
    </recommendedName>
</protein>
<dbReference type="InterPro" id="IPR040044">
    <property type="entry name" value="SRR1L"/>
</dbReference>
<accession>A0AAD9JY64</accession>
<gene>
    <name evidence="3" type="ORF">LSH36_117g02002</name>
</gene>
<feature type="domain" description="SRR1-like" evidence="2">
    <location>
        <begin position="125"/>
        <end position="287"/>
    </location>
</feature>
<dbReference type="AlphaFoldDB" id="A0AAD9JY64"/>
<evidence type="ECO:0000313" key="3">
    <source>
        <dbReference type="EMBL" id="KAK2161386.1"/>
    </source>
</evidence>
<dbReference type="Pfam" id="PF07985">
    <property type="entry name" value="SRR1"/>
    <property type="match status" value="1"/>
</dbReference>
<dbReference type="InterPro" id="IPR012942">
    <property type="entry name" value="SRR1-like"/>
</dbReference>
<organism evidence="3 4">
    <name type="scientific">Paralvinella palmiformis</name>
    <dbReference type="NCBI Taxonomy" id="53620"/>
    <lineage>
        <taxon>Eukaryota</taxon>
        <taxon>Metazoa</taxon>
        <taxon>Spiralia</taxon>
        <taxon>Lophotrochozoa</taxon>
        <taxon>Annelida</taxon>
        <taxon>Polychaeta</taxon>
        <taxon>Sedentaria</taxon>
        <taxon>Canalipalpata</taxon>
        <taxon>Terebellida</taxon>
        <taxon>Terebelliformia</taxon>
        <taxon>Alvinellidae</taxon>
        <taxon>Paralvinella</taxon>
    </lineage>
</organism>
<sequence length="321" mass="36574">MDADGFQVVRGKKASRRVRIPTSQLAGRRHVRIPTSELAGSNREKEDDGQIDKTIKKINERLNEIEESEYVIRVRASLKMMLSTECGSEHLELDGFQKDETDGYSPLCHTSLNPDGIPSACNTETQQVSSSELVCYGIGSLISSVVSQYQLSLLMILRKDLQLPQQCCYVYDPVLSSADCNILTLLGYTVLTINEEGKRTVTKPTLFYMPHCGKALYNNLLWANWHIDKLKYVTILGNSFTEMERSTPKRLLEEEAYYIVKVLPFITEHPIENTFHFGDIFNNLSLHVIGENELNTADQSFWDHHPEPHYKNDVDIIQTRS</sequence>
<dbReference type="Proteomes" id="UP001208570">
    <property type="component" value="Unassembled WGS sequence"/>
</dbReference>